<keyword evidence="4" id="KW-0067">ATP-binding</keyword>
<protein>
    <recommendedName>
        <fullName evidence="8">Helicase ATP-binding domain-containing protein</fullName>
    </recommendedName>
</protein>
<evidence type="ECO:0000256" key="3">
    <source>
        <dbReference type="ARBA" id="ARBA00022806"/>
    </source>
</evidence>
<evidence type="ECO:0000256" key="2">
    <source>
        <dbReference type="ARBA" id="ARBA00022801"/>
    </source>
</evidence>
<keyword evidence="3" id="KW-0347">Helicase</keyword>
<sequence>MENISSKTSDHHSAEKTSNPNTKTSICCRPLRLIIMSATLRVSDFTLNKSLFPKPPPVMEIVALQFPVAVHFMRRTPIDYVTEAFTKTAKIHTRLPPGGILIFLTGQLKITKLCRKLEQKFGKKTVEERKARKAALQSKSFTLPCAQAFPSAGDLDSTVCRDNPLVCLYPDGSFLLTQKKSCPLG</sequence>
<dbReference type="PANTHER" id="PTHR18934:SF99">
    <property type="entry name" value="ATP-DEPENDENT RNA HELICASE DHX37-RELATED"/>
    <property type="match status" value="1"/>
</dbReference>
<dbReference type="Gene3D" id="3.40.50.300">
    <property type="entry name" value="P-loop containing nucleotide triphosphate hydrolases"/>
    <property type="match status" value="1"/>
</dbReference>
<proteinExistence type="predicted"/>
<dbReference type="PANTHER" id="PTHR18934">
    <property type="entry name" value="ATP-DEPENDENT RNA HELICASE"/>
    <property type="match status" value="1"/>
</dbReference>
<evidence type="ECO:0000256" key="1">
    <source>
        <dbReference type="ARBA" id="ARBA00022741"/>
    </source>
</evidence>
<reference evidence="6" key="1">
    <citation type="submission" date="2022-10" db="EMBL/GenBank/DDBJ databases">
        <title>Puccinia triticina Genome sequencing and assembly.</title>
        <authorList>
            <person name="Li C."/>
        </authorList>
    </citation>
    <scope>NUCLEOTIDE SEQUENCE</scope>
    <source>
        <strain evidence="6">Pt15</strain>
    </source>
</reference>
<dbReference type="RefSeq" id="XP_053027653.1">
    <property type="nucleotide sequence ID" value="XM_053164086.1"/>
</dbReference>
<organism evidence="6 7">
    <name type="scientific">Puccinia triticina</name>
    <dbReference type="NCBI Taxonomy" id="208348"/>
    <lineage>
        <taxon>Eukaryota</taxon>
        <taxon>Fungi</taxon>
        <taxon>Dikarya</taxon>
        <taxon>Basidiomycota</taxon>
        <taxon>Pucciniomycotina</taxon>
        <taxon>Pucciniomycetes</taxon>
        <taxon>Pucciniales</taxon>
        <taxon>Pucciniaceae</taxon>
        <taxon>Puccinia</taxon>
    </lineage>
</organism>
<dbReference type="InterPro" id="IPR027417">
    <property type="entry name" value="P-loop_NTPase"/>
</dbReference>
<evidence type="ECO:0000256" key="4">
    <source>
        <dbReference type="ARBA" id="ARBA00022840"/>
    </source>
</evidence>
<feature type="region of interest" description="Disordered" evidence="5">
    <location>
        <begin position="1"/>
        <end position="23"/>
    </location>
</feature>
<name>A0ABY7D679_9BASI</name>
<evidence type="ECO:0000313" key="6">
    <source>
        <dbReference type="EMBL" id="WAQ92098.1"/>
    </source>
</evidence>
<accession>A0ABY7D679</accession>
<gene>
    <name evidence="6" type="ORF">PtA15_16A3</name>
</gene>
<evidence type="ECO:0000256" key="5">
    <source>
        <dbReference type="SAM" id="MobiDB-lite"/>
    </source>
</evidence>
<evidence type="ECO:0008006" key="8">
    <source>
        <dbReference type="Google" id="ProtNLM"/>
    </source>
</evidence>
<keyword evidence="1" id="KW-0547">Nucleotide-binding</keyword>
<evidence type="ECO:0000313" key="7">
    <source>
        <dbReference type="Proteomes" id="UP001164743"/>
    </source>
</evidence>
<dbReference type="EMBL" id="CP110436">
    <property type="protein sequence ID" value="WAQ92098.1"/>
    <property type="molecule type" value="Genomic_DNA"/>
</dbReference>
<keyword evidence="7" id="KW-1185">Reference proteome</keyword>
<keyword evidence="2" id="KW-0378">Hydrolase</keyword>
<dbReference type="GeneID" id="77804870"/>
<dbReference type="Proteomes" id="UP001164743">
    <property type="component" value="Chromosome 16A"/>
</dbReference>